<feature type="active site" description="Proton donor/acceptor" evidence="4">
    <location>
        <position position="88"/>
    </location>
</feature>
<evidence type="ECO:0000256" key="5">
    <source>
        <dbReference type="PIRSR" id="PIRSR000188-2"/>
    </source>
</evidence>
<dbReference type="SUPFAM" id="SSF51735">
    <property type="entry name" value="NAD(P)-binding Rossmann-fold domains"/>
    <property type="match status" value="1"/>
</dbReference>
<evidence type="ECO:0000256" key="4">
    <source>
        <dbReference type="PIRSR" id="PIRSR000188-1"/>
    </source>
</evidence>
<keyword evidence="2 6" id="KW-0560">Oxidoreductase</keyword>
<dbReference type="PIRSF" id="PIRSF000188">
    <property type="entry name" value="Phe_leu_dh"/>
    <property type="match status" value="1"/>
</dbReference>
<organism evidence="8 9">
    <name type="scientific">Pedobacter nutrimenti</name>
    <dbReference type="NCBI Taxonomy" id="1241337"/>
    <lineage>
        <taxon>Bacteria</taxon>
        <taxon>Pseudomonadati</taxon>
        <taxon>Bacteroidota</taxon>
        <taxon>Sphingobacteriia</taxon>
        <taxon>Sphingobacteriales</taxon>
        <taxon>Sphingobacteriaceae</taxon>
        <taxon>Pedobacter</taxon>
    </lineage>
</organism>
<dbReference type="PANTHER" id="PTHR42722:SF1">
    <property type="entry name" value="VALINE DEHYDROGENASE"/>
    <property type="match status" value="1"/>
</dbReference>
<keyword evidence="9" id="KW-1185">Reference proteome</keyword>
<keyword evidence="5" id="KW-0547">Nucleotide-binding</keyword>
<evidence type="ECO:0000256" key="6">
    <source>
        <dbReference type="RuleBase" id="RU004417"/>
    </source>
</evidence>
<comment type="caution">
    <text evidence="8">The sequence shown here is derived from an EMBL/GenBank/DDBJ whole genome shotgun (WGS) entry which is preliminary data.</text>
</comment>
<dbReference type="InterPro" id="IPR006096">
    <property type="entry name" value="Glu/Leu/Phe/Val/Trp_DH_C"/>
</dbReference>
<dbReference type="EMBL" id="QKLU01000011">
    <property type="protein sequence ID" value="PYF68911.1"/>
    <property type="molecule type" value="Genomic_DNA"/>
</dbReference>
<evidence type="ECO:0000256" key="3">
    <source>
        <dbReference type="ARBA" id="ARBA00023027"/>
    </source>
</evidence>
<feature type="binding site" evidence="5">
    <location>
        <begin position="188"/>
        <end position="193"/>
    </location>
    <ligand>
        <name>NAD(+)</name>
        <dbReference type="ChEBI" id="CHEBI:57540"/>
    </ligand>
</feature>
<name>A0A318U6M9_9SPHI</name>
<dbReference type="Pfam" id="PF00208">
    <property type="entry name" value="ELFV_dehydrog"/>
    <property type="match status" value="1"/>
</dbReference>
<dbReference type="SUPFAM" id="SSF53223">
    <property type="entry name" value="Aminoacid dehydrogenase-like, N-terminal domain"/>
    <property type="match status" value="1"/>
</dbReference>
<dbReference type="InterPro" id="IPR046346">
    <property type="entry name" value="Aminoacid_DH-like_N_sf"/>
</dbReference>
<reference evidence="8 9" key="1">
    <citation type="submission" date="2018-06" db="EMBL/GenBank/DDBJ databases">
        <title>Genomic Encyclopedia of Archaeal and Bacterial Type Strains, Phase II (KMG-II): from individual species to whole genera.</title>
        <authorList>
            <person name="Goeker M."/>
        </authorList>
    </citation>
    <scope>NUCLEOTIDE SEQUENCE [LARGE SCALE GENOMIC DNA]</scope>
    <source>
        <strain evidence="8 9">DSM 27372</strain>
    </source>
</reference>
<dbReference type="RefSeq" id="WP_110834577.1">
    <property type="nucleotide sequence ID" value="NZ_QKLU01000011.1"/>
</dbReference>
<dbReference type="GO" id="GO:0000166">
    <property type="term" value="F:nucleotide binding"/>
    <property type="evidence" value="ECO:0007669"/>
    <property type="project" value="UniProtKB-KW"/>
</dbReference>
<dbReference type="OrthoDB" id="9803297at2"/>
<dbReference type="Pfam" id="PF02812">
    <property type="entry name" value="ELFV_dehydrog_N"/>
    <property type="match status" value="1"/>
</dbReference>
<evidence type="ECO:0000259" key="7">
    <source>
        <dbReference type="SMART" id="SM00839"/>
    </source>
</evidence>
<dbReference type="PANTHER" id="PTHR42722">
    <property type="entry name" value="LEUCINE DEHYDROGENASE"/>
    <property type="match status" value="1"/>
</dbReference>
<dbReference type="InterPro" id="IPR006095">
    <property type="entry name" value="Glu/Leu/Phe/Val/Trp_DH"/>
</dbReference>
<dbReference type="FunFam" id="3.40.50.10860:FF:000010">
    <property type="entry name" value="Leucine dehydrogenase"/>
    <property type="match status" value="1"/>
</dbReference>
<comment type="similarity">
    <text evidence="1 6">Belongs to the Glu/Leu/Phe/Val dehydrogenases family.</text>
</comment>
<keyword evidence="3 5" id="KW-0520">NAD</keyword>
<dbReference type="GO" id="GO:0006520">
    <property type="term" value="P:amino acid metabolic process"/>
    <property type="evidence" value="ECO:0007669"/>
    <property type="project" value="InterPro"/>
</dbReference>
<dbReference type="InterPro" id="IPR016211">
    <property type="entry name" value="Glu/Phe/Leu/Val/Trp_DH_bac/arc"/>
</dbReference>
<dbReference type="CDD" id="cd01075">
    <property type="entry name" value="NAD_bind_Leu_Phe_Val_DH"/>
    <property type="match status" value="1"/>
</dbReference>
<sequence length="362" mass="39322">MSDNSSVVTSILDQLSALGHKKVVFCNDPDTGLKAIIAVHDTTLGPALGGTRMWNYQSEAEALEDVLRLSRGMTYKAAITGLNLGGGKAVIIGDSRKGKSEAMMRSYGRYIKNLNGEFITAEDVGTTTKDMEYIRMETSHVTGVPESIGGAGDPSPYTAKGVYLGIKACVKEVFGTDMLAGRSVVVQGIGNVGEHLVELLRNDNVEVFISDINEERLQYVARKYKAKPVEADKIFTLDADIYAPCALGATVNDKTIAKMKFAIIAGSANNQLADEQKHGNLLLEKNILFAPDYLINAGGLINCYSELTGFGKKRTIQLTENIYEATRNVIRMSKKDNIPTILAANTIAEQRIADIKRIKSSF</sequence>
<dbReference type="AlphaFoldDB" id="A0A318U6M9"/>
<dbReference type="GO" id="GO:0016639">
    <property type="term" value="F:oxidoreductase activity, acting on the CH-NH2 group of donors, NAD or NADP as acceptor"/>
    <property type="evidence" value="ECO:0007669"/>
    <property type="project" value="InterPro"/>
</dbReference>
<evidence type="ECO:0000313" key="9">
    <source>
        <dbReference type="Proteomes" id="UP000248198"/>
    </source>
</evidence>
<dbReference type="Gene3D" id="3.40.50.10860">
    <property type="entry name" value="Leucine Dehydrogenase, chain A, domain 1"/>
    <property type="match status" value="1"/>
</dbReference>
<feature type="domain" description="Glutamate/phenylalanine/leucine/valine/L-tryptophan dehydrogenase C-terminal" evidence="7">
    <location>
        <begin position="152"/>
        <end position="360"/>
    </location>
</feature>
<evidence type="ECO:0000256" key="2">
    <source>
        <dbReference type="ARBA" id="ARBA00023002"/>
    </source>
</evidence>
<dbReference type="SMART" id="SM00839">
    <property type="entry name" value="ELFV_dehydrog"/>
    <property type="match status" value="1"/>
</dbReference>
<dbReference type="Gene3D" id="3.40.50.720">
    <property type="entry name" value="NAD(P)-binding Rossmann-like Domain"/>
    <property type="match status" value="1"/>
</dbReference>
<dbReference type="InterPro" id="IPR006097">
    <property type="entry name" value="Glu/Leu/Phe/Val/Trp_DH_dimer"/>
</dbReference>
<dbReference type="InterPro" id="IPR036291">
    <property type="entry name" value="NAD(P)-bd_dom_sf"/>
</dbReference>
<protein>
    <submittedName>
        <fullName evidence="8">Glutamate dehydrogenase/leucine dehydrogenase</fullName>
    </submittedName>
</protein>
<proteinExistence type="inferred from homology"/>
<dbReference type="PRINTS" id="PR00082">
    <property type="entry name" value="GLFDHDRGNASE"/>
</dbReference>
<evidence type="ECO:0000313" key="8">
    <source>
        <dbReference type="EMBL" id="PYF68911.1"/>
    </source>
</evidence>
<gene>
    <name evidence="8" type="ORF">B0O44_11189</name>
</gene>
<evidence type="ECO:0000256" key="1">
    <source>
        <dbReference type="ARBA" id="ARBA00006382"/>
    </source>
</evidence>
<dbReference type="Proteomes" id="UP000248198">
    <property type="component" value="Unassembled WGS sequence"/>
</dbReference>
<accession>A0A318U6M9</accession>